<reference evidence="3" key="2">
    <citation type="submission" date="2021-04" db="EMBL/GenBank/DDBJ databases">
        <authorList>
            <person name="Gilroy R."/>
        </authorList>
    </citation>
    <scope>NUCLEOTIDE SEQUENCE</scope>
    <source>
        <strain evidence="3">CHK192-19661</strain>
    </source>
</reference>
<evidence type="ECO:0000256" key="1">
    <source>
        <dbReference type="SAM" id="MobiDB-lite"/>
    </source>
</evidence>
<sequence length="245" mass="26108">MNENRTYNHSDKVKWAVAFLLIFVLLAGLIGAWVVLLTGDKTEDETPPAEEVETSYGGAVIGESVGNGVKLMSAKIAAADYAEYGISTMAEKAYQLTATVEPADAGDKNVDWSVSFVNPSSSWASGKTVTDYVTVTPTSDGALTANVECKQAFGEQIKVTVTSRENTNVYASCTVDYAQRLSGASLSFGSINTVYQDETPVTWEVATNVQGQGGKAQFKYTTGDPKRGTESRPSGYVLQARSPAP</sequence>
<evidence type="ECO:0000313" key="4">
    <source>
        <dbReference type="Proteomes" id="UP000824025"/>
    </source>
</evidence>
<evidence type="ECO:0000256" key="2">
    <source>
        <dbReference type="SAM" id="Phobius"/>
    </source>
</evidence>
<accession>A0A9D2IHU9</accession>
<gene>
    <name evidence="3" type="ORF">H9726_01385</name>
</gene>
<keyword evidence="2" id="KW-0472">Membrane</keyword>
<reference evidence="3" key="1">
    <citation type="journal article" date="2021" name="PeerJ">
        <title>Extensive microbial diversity within the chicken gut microbiome revealed by metagenomics and culture.</title>
        <authorList>
            <person name="Gilroy R."/>
            <person name="Ravi A."/>
            <person name="Getino M."/>
            <person name="Pursley I."/>
            <person name="Horton D.L."/>
            <person name="Alikhan N.F."/>
            <person name="Baker D."/>
            <person name="Gharbi K."/>
            <person name="Hall N."/>
            <person name="Watson M."/>
            <person name="Adriaenssens E.M."/>
            <person name="Foster-Nyarko E."/>
            <person name="Jarju S."/>
            <person name="Secka A."/>
            <person name="Antonio M."/>
            <person name="Oren A."/>
            <person name="Chaudhuri R.R."/>
            <person name="La Ragione R."/>
            <person name="Hildebrand F."/>
            <person name="Pallen M.J."/>
        </authorList>
    </citation>
    <scope>NUCLEOTIDE SEQUENCE</scope>
    <source>
        <strain evidence="3">CHK192-19661</strain>
    </source>
</reference>
<feature type="region of interest" description="Disordered" evidence="1">
    <location>
        <begin position="211"/>
        <end position="245"/>
    </location>
</feature>
<dbReference type="AlphaFoldDB" id="A0A9D2IHU9"/>
<feature type="transmembrane region" description="Helical" evidence="2">
    <location>
        <begin position="15"/>
        <end position="37"/>
    </location>
</feature>
<protein>
    <submittedName>
        <fullName evidence="3">Uncharacterized protein</fullName>
    </submittedName>
</protein>
<dbReference type="Proteomes" id="UP000824025">
    <property type="component" value="Unassembled WGS sequence"/>
</dbReference>
<organism evidence="3 4">
    <name type="scientific">Candidatus Borkfalkia avicola</name>
    <dbReference type="NCBI Taxonomy" id="2838503"/>
    <lineage>
        <taxon>Bacteria</taxon>
        <taxon>Bacillati</taxon>
        <taxon>Bacillota</taxon>
        <taxon>Clostridia</taxon>
        <taxon>Christensenellales</taxon>
        <taxon>Christensenellaceae</taxon>
        <taxon>Candidatus Borkfalkia</taxon>
    </lineage>
</organism>
<dbReference type="Gene3D" id="2.60.40.1080">
    <property type="match status" value="1"/>
</dbReference>
<keyword evidence="2" id="KW-1133">Transmembrane helix</keyword>
<evidence type="ECO:0000313" key="3">
    <source>
        <dbReference type="EMBL" id="HIZ09116.1"/>
    </source>
</evidence>
<comment type="caution">
    <text evidence="3">The sequence shown here is derived from an EMBL/GenBank/DDBJ whole genome shotgun (WGS) entry which is preliminary data.</text>
</comment>
<dbReference type="EMBL" id="DXCF01000004">
    <property type="protein sequence ID" value="HIZ09116.1"/>
    <property type="molecule type" value="Genomic_DNA"/>
</dbReference>
<keyword evidence="2" id="KW-0812">Transmembrane</keyword>
<proteinExistence type="predicted"/>
<name>A0A9D2IHU9_9FIRM</name>